<sequence>MANTPRPIIESPLTPIQRQLSHLVTSLLPSLTRPSPPFKTSRLPNKTATVDATTITVTDVVTMTTFDVVGAPGVTTTPIAVEPQVRRVAVSPFDTDPCADRVGWGFCLCLPSESAYRSVYRDSPTGGIMPEAARPPDESQGQ</sequence>
<keyword evidence="3" id="KW-1185">Reference proteome</keyword>
<name>A0A4Y9ZZX8_9AGAM</name>
<evidence type="ECO:0000256" key="1">
    <source>
        <dbReference type="SAM" id="MobiDB-lite"/>
    </source>
</evidence>
<evidence type="ECO:0000313" key="3">
    <source>
        <dbReference type="Proteomes" id="UP000298061"/>
    </source>
</evidence>
<evidence type="ECO:0000313" key="2">
    <source>
        <dbReference type="EMBL" id="TFY79501.1"/>
    </source>
</evidence>
<comment type="caution">
    <text evidence="2">The sequence shown here is derived from an EMBL/GenBank/DDBJ whole genome shotgun (WGS) entry which is preliminary data.</text>
</comment>
<dbReference type="EMBL" id="SFCI01000491">
    <property type="protein sequence ID" value="TFY79501.1"/>
    <property type="molecule type" value="Genomic_DNA"/>
</dbReference>
<proteinExistence type="predicted"/>
<dbReference type="Proteomes" id="UP000298061">
    <property type="component" value="Unassembled WGS sequence"/>
</dbReference>
<dbReference type="AlphaFoldDB" id="A0A4Y9ZZX8"/>
<organism evidence="2 3">
    <name type="scientific">Hericium alpestre</name>
    <dbReference type="NCBI Taxonomy" id="135208"/>
    <lineage>
        <taxon>Eukaryota</taxon>
        <taxon>Fungi</taxon>
        <taxon>Dikarya</taxon>
        <taxon>Basidiomycota</taxon>
        <taxon>Agaricomycotina</taxon>
        <taxon>Agaricomycetes</taxon>
        <taxon>Russulales</taxon>
        <taxon>Hericiaceae</taxon>
        <taxon>Hericium</taxon>
    </lineage>
</organism>
<gene>
    <name evidence="2" type="ORF">EWM64_g4511</name>
</gene>
<reference evidence="2 3" key="1">
    <citation type="submission" date="2019-02" db="EMBL/GenBank/DDBJ databases">
        <title>Genome sequencing of the rare red list fungi Hericium alpestre (H. flagellum).</title>
        <authorList>
            <person name="Buettner E."/>
            <person name="Kellner H."/>
        </authorList>
    </citation>
    <scope>NUCLEOTIDE SEQUENCE [LARGE SCALE GENOMIC DNA]</scope>
    <source>
        <strain evidence="2 3">DSM 108284</strain>
    </source>
</reference>
<feature type="region of interest" description="Disordered" evidence="1">
    <location>
        <begin position="122"/>
        <end position="142"/>
    </location>
</feature>
<protein>
    <submittedName>
        <fullName evidence="2">Uncharacterized protein</fullName>
    </submittedName>
</protein>
<accession>A0A4Y9ZZX8</accession>